<sequence length="384" mass="40425">MHTTHFPLRLLQLTLLACALALSAGAGAQPAQSAQPAPPAIQPDSGPWRSGNGFAFALGKKDLKHTRQSVSGMACNLDAQHQRICLMAFDEGAQARYAYVADQTLIPDAQPVALRAGSGEIDAEGAATDGRYFYVTGSHSAKRGDCASNPDSRHVLRLRLDPATGRAVRPAGSTQGAPADYADSGRLWSIMQAQPALAPYVGERKCLGSEPPDEAPRLAGQQGVNIEGLAVQGGRLYFGFRGPVLQDTALVLAVDADALFDAQAARDPKATVTRLALGRHRGIRDMVAVKTGFLLLAGPDDSRANQDAGWAVAWWDGKTAAAGSVVQPRVLAALDLSGVNLRKCDKELKPEAMTVLEETPAAYKLLVLSDGLCDGGPLAFTVAR</sequence>
<dbReference type="Pfam" id="PF12275">
    <property type="entry name" value="DUF3616"/>
    <property type="match status" value="2"/>
</dbReference>
<dbReference type="EMBL" id="CP157675">
    <property type="protein sequence ID" value="XBP70124.1"/>
    <property type="molecule type" value="Genomic_DNA"/>
</dbReference>
<feature type="domain" description="DUF3616" evidence="2">
    <location>
        <begin position="113"/>
        <end position="151"/>
    </location>
</feature>
<accession>A0AAU7LR52</accession>
<keyword evidence="1" id="KW-0732">Signal</keyword>
<dbReference type="AlphaFoldDB" id="A0AAU7LR52"/>
<reference evidence="3" key="1">
    <citation type="submission" date="2024-05" db="EMBL/GenBank/DDBJ databases">
        <authorList>
            <person name="Bunk B."/>
            <person name="Swiderski J."/>
            <person name="Sproer C."/>
            <person name="Thiel V."/>
        </authorList>
    </citation>
    <scope>NUCLEOTIDE SEQUENCE</scope>
    <source>
        <strain evidence="3">DSM 17735</strain>
    </source>
</reference>
<proteinExistence type="predicted"/>
<feature type="domain" description="DUF3616" evidence="2">
    <location>
        <begin position="221"/>
        <end position="370"/>
    </location>
</feature>
<name>A0AAU7LR52_9BURK</name>
<feature type="chain" id="PRO_5043582721" evidence="1">
    <location>
        <begin position="29"/>
        <end position="384"/>
    </location>
</feature>
<evidence type="ECO:0000256" key="1">
    <source>
        <dbReference type="SAM" id="SignalP"/>
    </source>
</evidence>
<protein>
    <submittedName>
        <fullName evidence="3">DUF3616 domain-containing protein</fullName>
    </submittedName>
</protein>
<organism evidence="3">
    <name type="scientific">Polaromonas hydrogenivorans</name>
    <dbReference type="NCBI Taxonomy" id="335476"/>
    <lineage>
        <taxon>Bacteria</taxon>
        <taxon>Pseudomonadati</taxon>
        <taxon>Pseudomonadota</taxon>
        <taxon>Betaproteobacteria</taxon>
        <taxon>Burkholderiales</taxon>
        <taxon>Comamonadaceae</taxon>
        <taxon>Polaromonas</taxon>
    </lineage>
</organism>
<feature type="signal peptide" evidence="1">
    <location>
        <begin position="1"/>
        <end position="28"/>
    </location>
</feature>
<evidence type="ECO:0000313" key="3">
    <source>
        <dbReference type="EMBL" id="XBP70124.1"/>
    </source>
</evidence>
<dbReference type="RefSeq" id="WP_349279241.1">
    <property type="nucleotide sequence ID" value="NZ_CBCSCU010000007.1"/>
</dbReference>
<dbReference type="InterPro" id="IPR022060">
    <property type="entry name" value="DUF3616"/>
</dbReference>
<evidence type="ECO:0000259" key="2">
    <source>
        <dbReference type="Pfam" id="PF12275"/>
    </source>
</evidence>
<gene>
    <name evidence="3" type="ORF">ABLV49_20015</name>
</gene>